<name>A0ABD0V3P2_DENTH</name>
<sequence>MDLIPTYDVKQKKNKKNSCQGMDLVLEVEISNLQFVVNNYWILKILDQTTGGNFVPASGFGNALVAVFNSVYFHLLQFFGSFQLPSRSSTPNQLPRCRSHPSCPDPAVPTNPGSLAVRGRKARWRSTPPVEVVPISGKDFLTFKNYCSALVGNETSSSFSSILGFFKEAILLNGSISNTDGSLILRSLSMRWQFLVVCTSRCLPREIRLGQVLIFKYLSSASLAISSARGRVEMFRQRETSNVSRGIEFEMLQKFQVFRLIIPIFKLLSLGGKRGNSFNFGQSIRSSSIKQGNTHPSSAATPPSNQSSNATGGLLIICCESL</sequence>
<accession>A0ABD0V3P2</accession>
<reference evidence="2 3" key="1">
    <citation type="journal article" date="2024" name="Plant Biotechnol. J.">
        <title>Dendrobium thyrsiflorum genome and its molecular insights into genes involved in important horticultural traits.</title>
        <authorList>
            <person name="Chen B."/>
            <person name="Wang J.Y."/>
            <person name="Zheng P.J."/>
            <person name="Li K.L."/>
            <person name="Liang Y.M."/>
            <person name="Chen X.F."/>
            <person name="Zhang C."/>
            <person name="Zhao X."/>
            <person name="He X."/>
            <person name="Zhang G.Q."/>
            <person name="Liu Z.J."/>
            <person name="Xu Q."/>
        </authorList>
    </citation>
    <scope>NUCLEOTIDE SEQUENCE [LARGE SCALE GENOMIC DNA]</scope>
    <source>
        <strain evidence="2">GZMU011</strain>
    </source>
</reference>
<dbReference type="EMBL" id="JANQDX010000011">
    <property type="protein sequence ID" value="KAL0916993.1"/>
    <property type="molecule type" value="Genomic_DNA"/>
</dbReference>
<protein>
    <submittedName>
        <fullName evidence="2">Uncharacterized protein</fullName>
    </submittedName>
</protein>
<keyword evidence="3" id="KW-1185">Reference proteome</keyword>
<organism evidence="2 3">
    <name type="scientific">Dendrobium thyrsiflorum</name>
    <name type="common">Pinecone-like raceme dendrobium</name>
    <name type="synonym">Orchid</name>
    <dbReference type="NCBI Taxonomy" id="117978"/>
    <lineage>
        <taxon>Eukaryota</taxon>
        <taxon>Viridiplantae</taxon>
        <taxon>Streptophyta</taxon>
        <taxon>Embryophyta</taxon>
        <taxon>Tracheophyta</taxon>
        <taxon>Spermatophyta</taxon>
        <taxon>Magnoliopsida</taxon>
        <taxon>Liliopsida</taxon>
        <taxon>Asparagales</taxon>
        <taxon>Orchidaceae</taxon>
        <taxon>Epidendroideae</taxon>
        <taxon>Malaxideae</taxon>
        <taxon>Dendrobiinae</taxon>
        <taxon>Dendrobium</taxon>
    </lineage>
</organism>
<dbReference type="Proteomes" id="UP001552299">
    <property type="component" value="Unassembled WGS sequence"/>
</dbReference>
<proteinExistence type="predicted"/>
<evidence type="ECO:0000313" key="2">
    <source>
        <dbReference type="EMBL" id="KAL0916993.1"/>
    </source>
</evidence>
<dbReference type="AlphaFoldDB" id="A0ABD0V3P2"/>
<feature type="region of interest" description="Disordered" evidence="1">
    <location>
        <begin position="90"/>
        <end position="110"/>
    </location>
</feature>
<feature type="region of interest" description="Disordered" evidence="1">
    <location>
        <begin position="287"/>
        <end position="308"/>
    </location>
</feature>
<gene>
    <name evidence="2" type="ORF">M5K25_014549</name>
</gene>
<evidence type="ECO:0000313" key="3">
    <source>
        <dbReference type="Proteomes" id="UP001552299"/>
    </source>
</evidence>
<comment type="caution">
    <text evidence="2">The sequence shown here is derived from an EMBL/GenBank/DDBJ whole genome shotgun (WGS) entry which is preliminary data.</text>
</comment>
<evidence type="ECO:0000256" key="1">
    <source>
        <dbReference type="SAM" id="MobiDB-lite"/>
    </source>
</evidence>